<name>A0A0R1VNP6_9LACO</name>
<dbReference type="InterPro" id="IPR014016">
    <property type="entry name" value="UvrD-like_ATP-bd"/>
</dbReference>
<organism evidence="7 8">
    <name type="scientific">Limosilactobacillus gastricus DSM 16045</name>
    <dbReference type="NCBI Taxonomy" id="1423749"/>
    <lineage>
        <taxon>Bacteria</taxon>
        <taxon>Bacillati</taxon>
        <taxon>Bacillota</taxon>
        <taxon>Bacilli</taxon>
        <taxon>Lactobacillales</taxon>
        <taxon>Lactobacillaceae</taxon>
        <taxon>Limosilactobacillus</taxon>
    </lineage>
</organism>
<dbReference type="PANTHER" id="PTHR11070:SF17">
    <property type="entry name" value="DNA HELICASE IV"/>
    <property type="match status" value="1"/>
</dbReference>
<keyword evidence="1 5" id="KW-0547">Nucleotide-binding</keyword>
<dbReference type="InterPro" id="IPR027785">
    <property type="entry name" value="UvrD-like_helicase_C"/>
</dbReference>
<dbReference type="Gene3D" id="3.40.50.300">
    <property type="entry name" value="P-loop containing nucleotide triphosphate hydrolases"/>
    <property type="match status" value="3"/>
</dbReference>
<feature type="domain" description="UvrD-like helicase ATP-binding" evidence="6">
    <location>
        <begin position="207"/>
        <end position="600"/>
    </location>
</feature>
<dbReference type="EMBL" id="AZFN01000003">
    <property type="protein sequence ID" value="KRM03308.1"/>
    <property type="molecule type" value="Genomic_DNA"/>
</dbReference>
<reference evidence="7 8" key="1">
    <citation type="journal article" date="2015" name="Genome Announc.">
        <title>Expanding the biotechnology potential of lactobacilli through comparative genomics of 213 strains and associated genera.</title>
        <authorList>
            <person name="Sun Z."/>
            <person name="Harris H.M."/>
            <person name="McCann A."/>
            <person name="Guo C."/>
            <person name="Argimon S."/>
            <person name="Zhang W."/>
            <person name="Yang X."/>
            <person name="Jeffery I.B."/>
            <person name="Cooney J.C."/>
            <person name="Kagawa T.F."/>
            <person name="Liu W."/>
            <person name="Song Y."/>
            <person name="Salvetti E."/>
            <person name="Wrobel A."/>
            <person name="Rasinkangas P."/>
            <person name="Parkhill J."/>
            <person name="Rea M.C."/>
            <person name="O'Sullivan O."/>
            <person name="Ritari J."/>
            <person name="Douillard F.P."/>
            <person name="Paul Ross R."/>
            <person name="Yang R."/>
            <person name="Briner A.E."/>
            <person name="Felis G.E."/>
            <person name="de Vos W.M."/>
            <person name="Barrangou R."/>
            <person name="Klaenhammer T.R."/>
            <person name="Caufield P.W."/>
            <person name="Cui Y."/>
            <person name="Zhang H."/>
            <person name="O'Toole P.W."/>
        </authorList>
    </citation>
    <scope>NUCLEOTIDE SEQUENCE [LARGE SCALE GENOMIC DNA]</scope>
    <source>
        <strain evidence="7 8">DSM 16045</strain>
    </source>
</reference>
<dbReference type="InterPro" id="IPR048228">
    <property type="entry name" value="HelD_bacillota"/>
</dbReference>
<evidence type="ECO:0000259" key="6">
    <source>
        <dbReference type="PROSITE" id="PS51198"/>
    </source>
</evidence>
<dbReference type="GO" id="GO:0016787">
    <property type="term" value="F:hydrolase activity"/>
    <property type="evidence" value="ECO:0007669"/>
    <property type="project" value="UniProtKB-UniRule"/>
</dbReference>
<accession>A0A0R1VNP6</accession>
<dbReference type="PATRIC" id="fig|1423749.3.peg.1112"/>
<evidence type="ECO:0000313" key="7">
    <source>
        <dbReference type="EMBL" id="KRM03308.1"/>
    </source>
</evidence>
<dbReference type="GO" id="GO:0043138">
    <property type="term" value="F:3'-5' DNA helicase activity"/>
    <property type="evidence" value="ECO:0007669"/>
    <property type="project" value="TreeGrafter"/>
</dbReference>
<protein>
    <submittedName>
        <fullName evidence="7">DNA helicase</fullName>
    </submittedName>
</protein>
<evidence type="ECO:0000256" key="4">
    <source>
        <dbReference type="ARBA" id="ARBA00022840"/>
    </source>
</evidence>
<keyword evidence="2 5" id="KW-0378">Hydrolase</keyword>
<dbReference type="Pfam" id="PF13538">
    <property type="entry name" value="UvrD_C_2"/>
    <property type="match status" value="1"/>
</dbReference>
<feature type="binding site" evidence="5">
    <location>
        <begin position="228"/>
        <end position="235"/>
    </location>
    <ligand>
        <name>ATP</name>
        <dbReference type="ChEBI" id="CHEBI:30616"/>
    </ligand>
</feature>
<dbReference type="GO" id="GO:0005829">
    <property type="term" value="C:cytosol"/>
    <property type="evidence" value="ECO:0007669"/>
    <property type="project" value="TreeGrafter"/>
</dbReference>
<dbReference type="Gene3D" id="1.10.10.160">
    <property type="match status" value="1"/>
</dbReference>
<dbReference type="SUPFAM" id="SSF52540">
    <property type="entry name" value="P-loop containing nucleoside triphosphate hydrolases"/>
    <property type="match status" value="1"/>
</dbReference>
<dbReference type="InterPro" id="IPR013986">
    <property type="entry name" value="DExx_box_DNA_helicase_dom_sf"/>
</dbReference>
<dbReference type="Pfam" id="PF00580">
    <property type="entry name" value="UvrD-helicase"/>
    <property type="match status" value="1"/>
</dbReference>
<evidence type="ECO:0000313" key="8">
    <source>
        <dbReference type="Proteomes" id="UP000051739"/>
    </source>
</evidence>
<comment type="caution">
    <text evidence="7">The sequence shown here is derived from an EMBL/GenBank/DDBJ whole genome shotgun (WGS) entry which is preliminary data.</text>
</comment>
<keyword evidence="3 5" id="KW-0347">Helicase</keyword>
<evidence type="ECO:0000256" key="5">
    <source>
        <dbReference type="PROSITE-ProRule" id="PRU00560"/>
    </source>
</evidence>
<dbReference type="InterPro" id="IPR000212">
    <property type="entry name" value="DNA_helicase_UvrD/REP"/>
</dbReference>
<evidence type="ECO:0000256" key="1">
    <source>
        <dbReference type="ARBA" id="ARBA00022741"/>
    </source>
</evidence>
<dbReference type="Proteomes" id="UP000051739">
    <property type="component" value="Unassembled WGS sequence"/>
</dbReference>
<dbReference type="RefSeq" id="WP_056936705.1">
    <property type="nucleotide sequence ID" value="NZ_AZFN01000003.1"/>
</dbReference>
<dbReference type="InterPro" id="IPR027417">
    <property type="entry name" value="P-loop_NTPase"/>
</dbReference>
<dbReference type="NCBIfam" id="NF041464">
    <property type="entry name" value="HelD_BACSU"/>
    <property type="match status" value="1"/>
</dbReference>
<keyword evidence="8" id="KW-1185">Reference proteome</keyword>
<gene>
    <name evidence="7" type="ORF">FC60_GL001089</name>
</gene>
<evidence type="ECO:0000256" key="2">
    <source>
        <dbReference type="ARBA" id="ARBA00022801"/>
    </source>
</evidence>
<dbReference type="GO" id="GO:0003677">
    <property type="term" value="F:DNA binding"/>
    <property type="evidence" value="ECO:0007669"/>
    <property type="project" value="InterPro"/>
</dbReference>
<dbReference type="GO" id="GO:0000725">
    <property type="term" value="P:recombinational repair"/>
    <property type="evidence" value="ECO:0007669"/>
    <property type="project" value="TreeGrafter"/>
</dbReference>
<dbReference type="PROSITE" id="PS51198">
    <property type="entry name" value="UVRD_HELICASE_ATP_BIND"/>
    <property type="match status" value="1"/>
</dbReference>
<evidence type="ECO:0000256" key="3">
    <source>
        <dbReference type="ARBA" id="ARBA00022806"/>
    </source>
</evidence>
<proteinExistence type="predicted"/>
<dbReference type="GO" id="GO:0005524">
    <property type="term" value="F:ATP binding"/>
    <property type="evidence" value="ECO:0007669"/>
    <property type="project" value="UniProtKB-UniRule"/>
</dbReference>
<sequence>MTDPKRYEQEHLDHVIDEIRRAKVATEEKIGHTKTDIGQIKEGFDDIRMNTTTYSGMMDTAMSVRAQQQMLDERENTWQHAADLLETLERLESRPYFARIDFKETDDTEAETIYIGLASFTDQPDHFLVYDWRAPISSIYYEGELGKVSYQAPDGVQTVDVQLKRQFQIEDGVIVTLYDTEEAVTDQMLLSALDNHSSTKMKSIVTTIQRTQNQIIRNTDARLLFVQGAAGSGKTAAVLQRVAWLLYRYRGNLTASQVIMFSPNQLFNDYIDQVLPELWEHNMIQMTYYQYVGRRVPRLQVATIQERFEADQEVVHQKATKLLTSLKYFNAVTRYAKHLGLDHHLRFKNIMFRGRVFFSKEKIAEIYYSFNRNYHLGNRLDATKENLIKILNSRIGNEMRSKWVEEAIQTMSKEDLDVALHEHPGEFESEEAERKFLARRIVMDALRPVKKAIDHNRWMNINAQYLHLLRVTPKLVNIADFDISPAEWQQYLDQQTTAFKAKRISTSGVSIYLYLYDLLSGKRGQREIRFVFVDEVQDYDAFQLAYLQFNFPKAKFTLLGDLNQAIFTHEQSHTLLQELGTMFGEDNTKVIQLTKSYRSTQQLTDFTKGLLVNGERIEAFERQGELPRVLEIADESTAVETVVNTLDRYQAAHDTTAIIGKTLADSERIAELLKAAGEQVTLIRTENQRLVPGTIVVPSYLAKGLEFDAVIVWNANAKQYHGDDERQLIYTICSRAMHALTVTSIGPVSPLIDEVDASLYQRQ</sequence>
<keyword evidence="4 5" id="KW-0067">ATP-binding</keyword>
<dbReference type="AlphaFoldDB" id="A0A0R1VNP6"/>
<dbReference type="PANTHER" id="PTHR11070">
    <property type="entry name" value="UVRD / RECB / PCRA DNA HELICASE FAMILY MEMBER"/>
    <property type="match status" value="1"/>
</dbReference>